<dbReference type="RefSeq" id="WP_012499492.1">
    <property type="nucleotide sequence ID" value="NC_011026.1"/>
</dbReference>
<name>B3QXD4_CHLT3</name>
<evidence type="ECO:0000256" key="5">
    <source>
        <dbReference type="ARBA" id="ARBA00030001"/>
    </source>
</evidence>
<keyword evidence="3" id="KW-0963">Cytoplasm</keyword>
<proteinExistence type="inferred from homology"/>
<dbReference type="HOGENOM" id="CLU_120836_0_0_10"/>
<evidence type="ECO:0000256" key="4">
    <source>
        <dbReference type="ARBA" id="ARBA00023118"/>
    </source>
</evidence>
<evidence type="ECO:0000313" key="7">
    <source>
        <dbReference type="Proteomes" id="UP000001208"/>
    </source>
</evidence>
<reference evidence="6 7" key="1">
    <citation type="submission" date="2008-06" db="EMBL/GenBank/DDBJ databases">
        <title>Complete sequence of Chloroherpeton thalassium ATCC 35110.</title>
        <authorList>
            <consortium name="US DOE Joint Genome Institute"/>
            <person name="Lucas S."/>
            <person name="Copeland A."/>
            <person name="Lapidus A."/>
            <person name="Glavina del Rio T."/>
            <person name="Dalin E."/>
            <person name="Tice H."/>
            <person name="Bruce D."/>
            <person name="Goodwin L."/>
            <person name="Pitluck S."/>
            <person name="Schmutz J."/>
            <person name="Larimer F."/>
            <person name="Land M."/>
            <person name="Hauser L."/>
            <person name="Kyrpides N."/>
            <person name="Mikhailova N."/>
            <person name="Liu Z."/>
            <person name="Li T."/>
            <person name="Zhao F."/>
            <person name="Overmann J."/>
            <person name="Bryant D.A."/>
            <person name="Richardson P."/>
        </authorList>
    </citation>
    <scope>NUCLEOTIDE SEQUENCE [LARGE SCALE GENOMIC DNA]</scope>
    <source>
        <strain evidence="7">ATCC 35110 / GB-78</strain>
    </source>
</reference>
<comment type="similarity">
    <text evidence="2">Belongs to the CRISPR system Cmr5 family.</text>
</comment>
<evidence type="ECO:0000256" key="2">
    <source>
        <dbReference type="ARBA" id="ARBA00006161"/>
    </source>
</evidence>
<evidence type="ECO:0000313" key="6">
    <source>
        <dbReference type="EMBL" id="ACF13408.1"/>
    </source>
</evidence>
<evidence type="ECO:0000256" key="3">
    <source>
        <dbReference type="ARBA" id="ARBA00022490"/>
    </source>
</evidence>
<dbReference type="Proteomes" id="UP000001208">
    <property type="component" value="Chromosome"/>
</dbReference>
<gene>
    <name evidence="6" type="ordered locus">Ctha_0943</name>
</gene>
<dbReference type="Pfam" id="PF09701">
    <property type="entry name" value="Cas_Cmr5"/>
    <property type="match status" value="1"/>
</dbReference>
<dbReference type="CDD" id="cd09749">
    <property type="entry name" value="Cmr5_III-B"/>
    <property type="match status" value="1"/>
</dbReference>
<dbReference type="InterPro" id="IPR023101">
    <property type="entry name" value="AF1862-like_dom_sf"/>
</dbReference>
<dbReference type="GO" id="GO:0051607">
    <property type="term" value="P:defense response to virus"/>
    <property type="evidence" value="ECO:0007669"/>
    <property type="project" value="UniProtKB-KW"/>
</dbReference>
<dbReference type="KEGG" id="cts:Ctha_0943"/>
<dbReference type="Gene3D" id="1.10.520.30">
    <property type="entry name" value="AF1862-like domain"/>
    <property type="match status" value="1"/>
</dbReference>
<dbReference type="STRING" id="517418.Ctha_0943"/>
<comment type="subcellular location">
    <subcellularLocation>
        <location evidence="1">Cytoplasm</location>
    </subcellularLocation>
</comment>
<keyword evidence="4" id="KW-0051">Antiviral defense</keyword>
<dbReference type="eggNOG" id="COG3337">
    <property type="taxonomic scope" value="Bacteria"/>
</dbReference>
<protein>
    <recommendedName>
        <fullName evidence="5">CRISPR type III-B/RAMP module-associated protein Cmr5</fullName>
    </recommendedName>
</protein>
<sequence>MPEVNRLSLERGRAKFAYDCAVDGSKINKKKEYKSYVKKLPMLIKVNGLGASISFINSKSEKDQNKKGYSYYLLSNHLTEWLTKSGTISLQENQGLADFIISQPSQKYRHITIEVLAFLAWLKRFAEGLIEGEAEGD</sequence>
<dbReference type="NCBIfam" id="TIGR01881">
    <property type="entry name" value="cas_Cmr5"/>
    <property type="match status" value="1"/>
</dbReference>
<dbReference type="GO" id="GO:0005737">
    <property type="term" value="C:cytoplasm"/>
    <property type="evidence" value="ECO:0007669"/>
    <property type="project" value="UniProtKB-SubCell"/>
</dbReference>
<dbReference type="SUPFAM" id="SSF158568">
    <property type="entry name" value="AF1862-like"/>
    <property type="match status" value="1"/>
</dbReference>
<dbReference type="InterPro" id="IPR010160">
    <property type="entry name" value="CRISPR-assoc_prot_Cmr5"/>
</dbReference>
<dbReference type="OrthoDB" id="1716617at2"/>
<organism evidence="6 7">
    <name type="scientific">Chloroherpeton thalassium (strain ATCC 35110 / GB-78)</name>
    <dbReference type="NCBI Taxonomy" id="517418"/>
    <lineage>
        <taxon>Bacteria</taxon>
        <taxon>Pseudomonadati</taxon>
        <taxon>Chlorobiota</taxon>
        <taxon>Chlorobiia</taxon>
        <taxon>Chlorobiales</taxon>
        <taxon>Chloroherpetonaceae</taxon>
        <taxon>Chloroherpeton</taxon>
    </lineage>
</organism>
<dbReference type="EMBL" id="CP001100">
    <property type="protein sequence ID" value="ACF13408.1"/>
    <property type="molecule type" value="Genomic_DNA"/>
</dbReference>
<evidence type="ECO:0000256" key="1">
    <source>
        <dbReference type="ARBA" id="ARBA00004496"/>
    </source>
</evidence>
<dbReference type="AlphaFoldDB" id="B3QXD4"/>
<accession>B3QXD4</accession>
<keyword evidence="7" id="KW-1185">Reference proteome</keyword>